<dbReference type="AlphaFoldDB" id="A0AAX6IBY5"/>
<dbReference type="InterPro" id="IPR029045">
    <property type="entry name" value="ClpP/crotonase-like_dom_sf"/>
</dbReference>
<gene>
    <name evidence="6" type="ORF">M6B38_268925</name>
</gene>
<dbReference type="InterPro" id="IPR032259">
    <property type="entry name" value="HIBYL-CoA-H"/>
</dbReference>
<comment type="catalytic activity">
    <reaction evidence="1 4">
        <text>3-hydroxy-2-methylpropanoyl-CoA + H2O = 3-hydroxy-2-methylpropanoate + CoA + H(+)</text>
        <dbReference type="Rhea" id="RHEA:20888"/>
        <dbReference type="ChEBI" id="CHEBI:11805"/>
        <dbReference type="ChEBI" id="CHEBI:15377"/>
        <dbReference type="ChEBI" id="CHEBI:15378"/>
        <dbReference type="ChEBI" id="CHEBI:57287"/>
        <dbReference type="ChEBI" id="CHEBI:57340"/>
        <dbReference type="EC" id="3.1.2.4"/>
    </reaction>
</comment>
<dbReference type="InterPro" id="IPR045004">
    <property type="entry name" value="ECH_dom"/>
</dbReference>
<evidence type="ECO:0000313" key="7">
    <source>
        <dbReference type="Proteomes" id="UP001140949"/>
    </source>
</evidence>
<keyword evidence="3 4" id="KW-0378">Hydrolase</keyword>
<name>A0AAX6IBY5_IRIPA</name>
<dbReference type="GO" id="GO:0003860">
    <property type="term" value="F:3-hydroxyisobutyryl-CoA hydrolase activity"/>
    <property type="evidence" value="ECO:0007669"/>
    <property type="project" value="UniProtKB-UniRule"/>
</dbReference>
<organism evidence="6 7">
    <name type="scientific">Iris pallida</name>
    <name type="common">Sweet iris</name>
    <dbReference type="NCBI Taxonomy" id="29817"/>
    <lineage>
        <taxon>Eukaryota</taxon>
        <taxon>Viridiplantae</taxon>
        <taxon>Streptophyta</taxon>
        <taxon>Embryophyta</taxon>
        <taxon>Tracheophyta</taxon>
        <taxon>Spermatophyta</taxon>
        <taxon>Magnoliopsida</taxon>
        <taxon>Liliopsida</taxon>
        <taxon>Asparagales</taxon>
        <taxon>Iridaceae</taxon>
        <taxon>Iridoideae</taxon>
        <taxon>Irideae</taxon>
        <taxon>Iris</taxon>
    </lineage>
</organism>
<proteinExistence type="inferred from homology"/>
<dbReference type="SUPFAM" id="SSF52096">
    <property type="entry name" value="ClpP/crotonase"/>
    <property type="match status" value="1"/>
</dbReference>
<dbReference type="EMBL" id="JANAVB010003398">
    <property type="protein sequence ID" value="KAJ6849935.1"/>
    <property type="molecule type" value="Genomic_DNA"/>
</dbReference>
<dbReference type="FunFam" id="3.90.226.10:FF:000027">
    <property type="entry name" value="Probable 3-hydroxyisobutyryl-CoA hydrolase 2"/>
    <property type="match status" value="1"/>
</dbReference>
<evidence type="ECO:0000256" key="4">
    <source>
        <dbReference type="RuleBase" id="RU369070"/>
    </source>
</evidence>
<comment type="pathway">
    <text evidence="4">Amino-acid degradation; L-valine degradation.</text>
</comment>
<dbReference type="Proteomes" id="UP001140949">
    <property type="component" value="Unassembled WGS sequence"/>
</dbReference>
<accession>A0AAX6IBY5</accession>
<evidence type="ECO:0000313" key="6">
    <source>
        <dbReference type="EMBL" id="KAJ6849935.1"/>
    </source>
</evidence>
<reference evidence="6" key="2">
    <citation type="submission" date="2023-04" db="EMBL/GenBank/DDBJ databases">
        <authorList>
            <person name="Bruccoleri R.E."/>
            <person name="Oakeley E.J."/>
            <person name="Faust A.-M."/>
            <person name="Dessus-Babus S."/>
            <person name="Altorfer M."/>
            <person name="Burckhardt D."/>
            <person name="Oertli M."/>
            <person name="Naumann U."/>
            <person name="Petersen F."/>
            <person name="Wong J."/>
        </authorList>
    </citation>
    <scope>NUCLEOTIDE SEQUENCE</scope>
    <source>
        <strain evidence="6">GSM-AAB239-AS_SAM_17_03QT</strain>
        <tissue evidence="6">Leaf</tissue>
    </source>
</reference>
<dbReference type="CDD" id="cd06558">
    <property type="entry name" value="crotonase-like"/>
    <property type="match status" value="1"/>
</dbReference>
<comment type="function">
    <text evidence="4">Hydrolyzes 3-hydroxyisobutyryl-CoA (HIBYL-CoA), a saline catabolite. Has high activity toward isobutyryl-CoA. Could be an isobutyryl-CoA dehydrogenase that functions in valine catabolism.</text>
</comment>
<dbReference type="EC" id="3.1.2.4" evidence="2 4"/>
<evidence type="ECO:0000256" key="2">
    <source>
        <dbReference type="ARBA" id="ARBA00011915"/>
    </source>
</evidence>
<dbReference type="PANTHER" id="PTHR43176:SF3">
    <property type="entry name" value="3-HYDROXYISOBUTYRYL-COA HYDROLASE, MITOCHONDRIAL"/>
    <property type="match status" value="1"/>
</dbReference>
<evidence type="ECO:0000256" key="1">
    <source>
        <dbReference type="ARBA" id="ARBA00001709"/>
    </source>
</evidence>
<keyword evidence="7" id="KW-1185">Reference proteome</keyword>
<dbReference type="GO" id="GO:0006574">
    <property type="term" value="P:L-valine catabolic process"/>
    <property type="evidence" value="ECO:0007669"/>
    <property type="project" value="UniProtKB-UniRule"/>
</dbReference>
<dbReference type="PANTHER" id="PTHR43176">
    <property type="entry name" value="3-HYDROXYISOBUTYRYL-COA HYDROLASE-RELATED"/>
    <property type="match status" value="1"/>
</dbReference>
<reference evidence="6" key="1">
    <citation type="journal article" date="2023" name="GigaByte">
        <title>Genome assembly of the bearded iris, Iris pallida Lam.</title>
        <authorList>
            <person name="Bruccoleri R.E."/>
            <person name="Oakeley E.J."/>
            <person name="Faust A.M.E."/>
            <person name="Altorfer M."/>
            <person name="Dessus-Babus S."/>
            <person name="Burckhardt D."/>
            <person name="Oertli M."/>
            <person name="Naumann U."/>
            <person name="Petersen F."/>
            <person name="Wong J."/>
        </authorList>
    </citation>
    <scope>NUCLEOTIDE SEQUENCE</scope>
    <source>
        <strain evidence="6">GSM-AAB239-AS_SAM_17_03QT</strain>
    </source>
</reference>
<protein>
    <recommendedName>
        <fullName evidence="2 4">3-hydroxyisobutyryl-CoA hydrolase</fullName>
        <shortName evidence="4">HIB-CoA hydrolase</shortName>
        <shortName evidence="4">HIBYL-CoA-H</shortName>
        <ecNumber evidence="2 4">3.1.2.4</ecNumber>
    </recommendedName>
    <alternativeName>
        <fullName evidence="4">3-hydroxyisobutyryl-coenzyme A hydrolase</fullName>
    </alternativeName>
</protein>
<comment type="caution">
    <text evidence="6">The sequence shown here is derived from an EMBL/GenBank/DDBJ whole genome shotgun (WGS) entry which is preliminary data.</text>
</comment>
<feature type="domain" description="Enoyl-CoA hydratase/isomerase" evidence="5">
    <location>
        <begin position="26"/>
        <end position="359"/>
    </location>
</feature>
<evidence type="ECO:0000256" key="3">
    <source>
        <dbReference type="ARBA" id="ARBA00022801"/>
    </source>
</evidence>
<dbReference type="Pfam" id="PF16113">
    <property type="entry name" value="ECH_2"/>
    <property type="match status" value="1"/>
</dbReference>
<dbReference type="Gene3D" id="3.90.226.10">
    <property type="entry name" value="2-enoyl-CoA Hydratase, Chain A, domain 1"/>
    <property type="match status" value="1"/>
</dbReference>
<sequence length="386" mass="42987">MTGIETRRDTDTDTDQVLAEEKGNTRILTLNRPKQLNALSWEMISKLLKLFTAYEEDPSVKLLIMKGKGRAFCAGGDVSAVSHSISRGHWTIGANFFWDEYILNYIIATYTKPQVSILDGIVMGGGAGVSIHGRFRVATEKSVFAMPETGLGLFPDIGASYFLSRTPGYFGEYVGLTGVQLDGTEMLVCGLATHFVPSMRLGLLEEALTGVDSSDHFTVCAIIDQFSQQMPLKESSAYSRLDIIDRCFSKTTVEEILSALEQEAVHNAAEWILAAVQSIKKASPTSLKISLRSIREGRMQTLGQCLIREYRMCCHVLRKDVSKDFFEGCRALLVDRDKNPKWEPSSLDVIDDKMVDLFFSKVDEDGWEDLKIPERNVSATTHLSKL</sequence>
<evidence type="ECO:0000259" key="5">
    <source>
        <dbReference type="Pfam" id="PF16113"/>
    </source>
</evidence>
<comment type="similarity">
    <text evidence="4">Belongs to the enoyl-CoA hydratase/isomerase family.</text>
</comment>
<dbReference type="NCBIfam" id="NF004127">
    <property type="entry name" value="PRK05617.1"/>
    <property type="match status" value="1"/>
</dbReference>